<feature type="transmembrane region" description="Helical" evidence="1">
    <location>
        <begin position="9"/>
        <end position="28"/>
    </location>
</feature>
<proteinExistence type="predicted"/>
<dbReference type="AlphaFoldDB" id="A0A1W2CJX1"/>
<keyword evidence="3" id="KW-1185">Reference proteome</keyword>
<name>A0A1W2CJX1_9FIRM</name>
<gene>
    <name evidence="2" type="ORF">SAMN02745168_0034</name>
</gene>
<keyword evidence="1" id="KW-0472">Membrane</keyword>
<dbReference type="Gene3D" id="1.10.287.4300">
    <property type="entry name" value="Stage III sporulation protein AH-like"/>
    <property type="match status" value="1"/>
</dbReference>
<evidence type="ECO:0000313" key="2">
    <source>
        <dbReference type="EMBL" id="SMC85537.1"/>
    </source>
</evidence>
<organism evidence="2 3">
    <name type="scientific">Papillibacter cinnamivorans DSM 12816</name>
    <dbReference type="NCBI Taxonomy" id="1122930"/>
    <lineage>
        <taxon>Bacteria</taxon>
        <taxon>Bacillati</taxon>
        <taxon>Bacillota</taxon>
        <taxon>Clostridia</taxon>
        <taxon>Eubacteriales</taxon>
        <taxon>Oscillospiraceae</taxon>
        <taxon>Papillibacter</taxon>
    </lineage>
</organism>
<dbReference type="STRING" id="1122930.SAMN02745168_0034"/>
<keyword evidence="1" id="KW-1133">Transmembrane helix</keyword>
<dbReference type="InterPro" id="IPR038503">
    <property type="entry name" value="SpoIIIAH_sf"/>
</dbReference>
<keyword evidence="1" id="KW-0812">Transmembrane</keyword>
<reference evidence="2 3" key="1">
    <citation type="submission" date="2017-04" db="EMBL/GenBank/DDBJ databases">
        <authorList>
            <person name="Afonso C.L."/>
            <person name="Miller P.J."/>
            <person name="Scott M.A."/>
            <person name="Spackman E."/>
            <person name="Goraichik I."/>
            <person name="Dimitrov K.M."/>
            <person name="Suarez D.L."/>
            <person name="Swayne D.E."/>
        </authorList>
    </citation>
    <scope>NUCLEOTIDE SEQUENCE [LARGE SCALE GENOMIC DNA]</scope>
    <source>
        <strain evidence="2 3">DSM 12816</strain>
    </source>
</reference>
<dbReference type="InterPro" id="IPR024232">
    <property type="entry name" value="SpoIIIAH"/>
</dbReference>
<evidence type="ECO:0000256" key="1">
    <source>
        <dbReference type="SAM" id="Phobius"/>
    </source>
</evidence>
<dbReference type="RefSeq" id="WP_084235461.1">
    <property type="nucleotide sequence ID" value="NZ_FWXW01000010.1"/>
</dbReference>
<dbReference type="OrthoDB" id="1680784at2"/>
<dbReference type="Proteomes" id="UP000192790">
    <property type="component" value="Unassembled WGS sequence"/>
</dbReference>
<dbReference type="EMBL" id="FWXW01000010">
    <property type="protein sequence ID" value="SMC85537.1"/>
    <property type="molecule type" value="Genomic_DNA"/>
</dbReference>
<dbReference type="Pfam" id="PF12685">
    <property type="entry name" value="SpoIIIAH"/>
    <property type="match status" value="1"/>
</dbReference>
<accession>A0A1W2CJX1</accession>
<sequence>MFTIWKRNAVVITVLVFVCVAVYLNWSYTRLGDSQTGKTLGEATLVDGEDAGGAVDEADVYADTDLADYFATARLTRQQARDSALALLNETAAADNAAQSVRDEANESIQAMAAYTLAEAQIENLVTAKGYADCIAFISTDGISVVVAPPEGGLTTADVAKITDIITDQTSFATEQIKIVAAS</sequence>
<evidence type="ECO:0000313" key="3">
    <source>
        <dbReference type="Proteomes" id="UP000192790"/>
    </source>
</evidence>
<protein>
    <submittedName>
        <fullName evidence="2">Stage III sporulation protein AH</fullName>
    </submittedName>
</protein>